<keyword evidence="1" id="KW-0805">Transcription regulation</keyword>
<evidence type="ECO:0000313" key="6">
    <source>
        <dbReference type="Proteomes" id="UP001595547"/>
    </source>
</evidence>
<name>A0ABV7J2H8_9RHOB</name>
<organism evidence="5 6">
    <name type="scientific">Cypionkella sinensis</name>
    <dbReference type="NCBI Taxonomy" id="1756043"/>
    <lineage>
        <taxon>Bacteria</taxon>
        <taxon>Pseudomonadati</taxon>
        <taxon>Pseudomonadota</taxon>
        <taxon>Alphaproteobacteria</taxon>
        <taxon>Rhodobacterales</taxon>
        <taxon>Paracoccaceae</taxon>
        <taxon>Cypionkella</taxon>
    </lineage>
</organism>
<evidence type="ECO:0000256" key="1">
    <source>
        <dbReference type="ARBA" id="ARBA00023015"/>
    </source>
</evidence>
<dbReference type="InterPro" id="IPR036388">
    <property type="entry name" value="WH-like_DNA-bd_sf"/>
</dbReference>
<gene>
    <name evidence="5" type="ORF">ACFOGH_18780</name>
</gene>
<evidence type="ECO:0000256" key="3">
    <source>
        <dbReference type="ARBA" id="ARBA00023163"/>
    </source>
</evidence>
<proteinExistence type="predicted"/>
<dbReference type="Gene3D" id="1.10.10.10">
    <property type="entry name" value="Winged helix-like DNA-binding domain superfamily/Winged helix DNA-binding domain"/>
    <property type="match status" value="1"/>
</dbReference>
<dbReference type="PRINTS" id="PR00778">
    <property type="entry name" value="HTHARSR"/>
</dbReference>
<dbReference type="Proteomes" id="UP001595547">
    <property type="component" value="Unassembled WGS sequence"/>
</dbReference>
<feature type="domain" description="HTH arsR-type" evidence="4">
    <location>
        <begin position="1"/>
        <end position="95"/>
    </location>
</feature>
<dbReference type="EMBL" id="JBHRTO010000002">
    <property type="protein sequence ID" value="MFC3183051.1"/>
    <property type="molecule type" value="Genomic_DNA"/>
</dbReference>
<dbReference type="InterPro" id="IPR036390">
    <property type="entry name" value="WH_DNA-bd_sf"/>
</dbReference>
<dbReference type="InterPro" id="IPR011991">
    <property type="entry name" value="ArsR-like_HTH"/>
</dbReference>
<evidence type="ECO:0000313" key="5">
    <source>
        <dbReference type="EMBL" id="MFC3183051.1"/>
    </source>
</evidence>
<comment type="caution">
    <text evidence="5">The sequence shown here is derived from an EMBL/GenBank/DDBJ whole genome shotgun (WGS) entry which is preliminary data.</text>
</comment>
<evidence type="ECO:0000259" key="4">
    <source>
        <dbReference type="PROSITE" id="PS50987"/>
    </source>
</evidence>
<sequence length="114" mass="12010">MEMSNALSAFQALGQPSRLAVFRLLVQAGPTGLPAGEIARQLDLRANTLSSQLAILQAAGLIRPSRDGRSIIYSADMAALRGLLTWLLQDCCGGAPELCAPVLDQIACLKTPCC</sequence>
<dbReference type="CDD" id="cd00090">
    <property type="entry name" value="HTH_ARSR"/>
    <property type="match status" value="1"/>
</dbReference>
<evidence type="ECO:0000256" key="2">
    <source>
        <dbReference type="ARBA" id="ARBA00023125"/>
    </source>
</evidence>
<dbReference type="PROSITE" id="PS50987">
    <property type="entry name" value="HTH_ARSR_2"/>
    <property type="match status" value="1"/>
</dbReference>
<reference evidence="6" key="1">
    <citation type="journal article" date="2019" name="Int. J. Syst. Evol. Microbiol.">
        <title>The Global Catalogue of Microorganisms (GCM) 10K type strain sequencing project: providing services to taxonomists for standard genome sequencing and annotation.</title>
        <authorList>
            <consortium name="The Broad Institute Genomics Platform"/>
            <consortium name="The Broad Institute Genome Sequencing Center for Infectious Disease"/>
            <person name="Wu L."/>
            <person name="Ma J."/>
        </authorList>
    </citation>
    <scope>NUCLEOTIDE SEQUENCE [LARGE SCALE GENOMIC DNA]</scope>
    <source>
        <strain evidence="6">KCTC 52039</strain>
    </source>
</reference>
<dbReference type="NCBIfam" id="NF033788">
    <property type="entry name" value="HTH_metalloreg"/>
    <property type="match status" value="1"/>
</dbReference>
<keyword evidence="2" id="KW-0238">DNA-binding</keyword>
<dbReference type="RefSeq" id="WP_380074706.1">
    <property type="nucleotide sequence ID" value="NZ_JBHRTO010000002.1"/>
</dbReference>
<keyword evidence="6" id="KW-1185">Reference proteome</keyword>
<dbReference type="PANTHER" id="PTHR43132:SF2">
    <property type="entry name" value="ARSENICAL RESISTANCE OPERON REPRESSOR ARSR-RELATED"/>
    <property type="match status" value="1"/>
</dbReference>
<keyword evidence="3" id="KW-0804">Transcription</keyword>
<dbReference type="PANTHER" id="PTHR43132">
    <property type="entry name" value="ARSENICAL RESISTANCE OPERON REPRESSOR ARSR-RELATED"/>
    <property type="match status" value="1"/>
</dbReference>
<protein>
    <submittedName>
        <fullName evidence="5">ArsR/SmtB family transcription factor</fullName>
    </submittedName>
</protein>
<dbReference type="InterPro" id="IPR001845">
    <property type="entry name" value="HTH_ArsR_DNA-bd_dom"/>
</dbReference>
<dbReference type="SMART" id="SM00418">
    <property type="entry name" value="HTH_ARSR"/>
    <property type="match status" value="1"/>
</dbReference>
<dbReference type="InterPro" id="IPR051011">
    <property type="entry name" value="Metal_resp_trans_reg"/>
</dbReference>
<accession>A0ABV7J2H8</accession>
<dbReference type="Pfam" id="PF12840">
    <property type="entry name" value="HTH_20"/>
    <property type="match status" value="1"/>
</dbReference>
<dbReference type="SUPFAM" id="SSF46785">
    <property type="entry name" value="Winged helix' DNA-binding domain"/>
    <property type="match status" value="1"/>
</dbReference>